<dbReference type="OrthoDB" id="3403264at2"/>
<feature type="region of interest" description="Disordered" evidence="1">
    <location>
        <begin position="1"/>
        <end position="37"/>
    </location>
</feature>
<dbReference type="Pfam" id="PF13560">
    <property type="entry name" value="HTH_31"/>
    <property type="match status" value="1"/>
</dbReference>
<dbReference type="RefSeq" id="WP_120781029.1">
    <property type="nucleotide sequence ID" value="NZ_JBHLUP010000001.1"/>
</dbReference>
<protein>
    <submittedName>
        <fullName evidence="3">Helix-turn-helix domain-containing protein</fullName>
    </submittedName>
</protein>
<dbReference type="PROSITE" id="PS50943">
    <property type="entry name" value="HTH_CROC1"/>
    <property type="match status" value="1"/>
</dbReference>
<evidence type="ECO:0000259" key="2">
    <source>
        <dbReference type="PROSITE" id="PS50943"/>
    </source>
</evidence>
<evidence type="ECO:0000256" key="1">
    <source>
        <dbReference type="SAM" id="MobiDB-lite"/>
    </source>
</evidence>
<accession>A0A3B0A1B4</accession>
<keyword evidence="4" id="KW-1185">Reference proteome</keyword>
<gene>
    <name evidence="3" type="ORF">D7193_20055</name>
</gene>
<dbReference type="InterPro" id="IPR010982">
    <property type="entry name" value="Lambda_DNA-bd_dom_sf"/>
</dbReference>
<evidence type="ECO:0000313" key="4">
    <source>
        <dbReference type="Proteomes" id="UP000279968"/>
    </source>
</evidence>
<dbReference type="Proteomes" id="UP000279968">
    <property type="component" value="Unassembled WGS sequence"/>
</dbReference>
<dbReference type="EMBL" id="RBAN01000003">
    <property type="protein sequence ID" value="RKN54303.1"/>
    <property type="molecule type" value="Genomic_DNA"/>
</dbReference>
<organism evidence="3 4">
    <name type="scientific">Micromonospora costi</name>
    <dbReference type="NCBI Taxonomy" id="1530042"/>
    <lineage>
        <taxon>Bacteria</taxon>
        <taxon>Bacillati</taxon>
        <taxon>Actinomycetota</taxon>
        <taxon>Actinomycetes</taxon>
        <taxon>Micromonosporales</taxon>
        <taxon>Micromonosporaceae</taxon>
        <taxon>Micromonospora</taxon>
    </lineage>
</organism>
<name>A0A3B0A1B4_9ACTN</name>
<dbReference type="SMART" id="SM00530">
    <property type="entry name" value="HTH_XRE"/>
    <property type="match status" value="1"/>
</dbReference>
<reference evidence="3 4" key="1">
    <citation type="journal article" date="2015" name="Int. J. Syst. Evol. Microbiol.">
        <title>Micromonospora costi sp. nov., isolated from a leaf of Costus speciosus.</title>
        <authorList>
            <person name="Thawai C."/>
        </authorList>
    </citation>
    <scope>NUCLEOTIDE SEQUENCE [LARGE SCALE GENOMIC DNA]</scope>
    <source>
        <strain evidence="3 4">CS1-12</strain>
    </source>
</reference>
<proteinExistence type="predicted"/>
<dbReference type="InterPro" id="IPR001387">
    <property type="entry name" value="Cro/C1-type_HTH"/>
</dbReference>
<dbReference type="CDD" id="cd00093">
    <property type="entry name" value="HTH_XRE"/>
    <property type="match status" value="1"/>
</dbReference>
<feature type="compositionally biased region" description="Pro residues" evidence="1">
    <location>
        <begin position="21"/>
        <end position="31"/>
    </location>
</feature>
<comment type="caution">
    <text evidence="3">The sequence shown here is derived from an EMBL/GenBank/DDBJ whole genome shotgun (WGS) entry which is preliminary data.</text>
</comment>
<sequence>MSVPPSPRDADDPEPDGEPTDPGPVAPPSEPPVLLTKPFDVPWPAAGIVRAVRRRADLSQRELARWAGVNHATVGRIEAGRMVPSIALLRRIIGVAGYRLAVVDEFGRVLRPMRDREDARDGADRRYPSHLDTILDPEPGEWWADIYGLARPPETFYRDRRVRDAMRRRSQWEVRVAKYRDVPPPPRRWRGD</sequence>
<dbReference type="AlphaFoldDB" id="A0A3B0A1B4"/>
<dbReference type="Gene3D" id="1.10.260.40">
    <property type="entry name" value="lambda repressor-like DNA-binding domains"/>
    <property type="match status" value="1"/>
</dbReference>
<feature type="domain" description="HTH cro/C1-type" evidence="2">
    <location>
        <begin position="49"/>
        <end position="103"/>
    </location>
</feature>
<dbReference type="SUPFAM" id="SSF47413">
    <property type="entry name" value="lambda repressor-like DNA-binding domains"/>
    <property type="match status" value="1"/>
</dbReference>
<dbReference type="GO" id="GO:0003677">
    <property type="term" value="F:DNA binding"/>
    <property type="evidence" value="ECO:0007669"/>
    <property type="project" value="InterPro"/>
</dbReference>
<evidence type="ECO:0000313" key="3">
    <source>
        <dbReference type="EMBL" id="RKN54303.1"/>
    </source>
</evidence>